<evidence type="ECO:0000256" key="4">
    <source>
        <dbReference type="ARBA" id="ARBA00023002"/>
    </source>
</evidence>
<evidence type="ECO:0000256" key="5">
    <source>
        <dbReference type="ARBA" id="ARBA00048132"/>
    </source>
</evidence>
<feature type="binding site" evidence="6">
    <location>
        <position position="292"/>
    </location>
    <ligand>
        <name>FAD</name>
        <dbReference type="ChEBI" id="CHEBI:57692"/>
    </ligand>
</feature>
<sequence>MTLDGAHATEEVAELKVDVAIVGAGPCGLYATYYAGFRGLSVAVIDALEVPGGQMAAMYPEKLVYDIAGYPAVKAQDLIDNLVEQASLGKPTYLLGHRAQTLGKTADGVVVETDLGAIVSAKAVVIAGGIGGFTPRRLPEGARFEGRGLRYFVPRLTELAGRDVVVVGGGDSALDWALSLEPLARSVTLVHRRNQFRAHEHSVTLLRDSTVRTLTPYAVSAIHGEDRIAEVELLETRTNEHLTVPADEVVAALGFLANLGPLAHWGLELSKRHIVVDRTMQTSVERVYAVGDIADYEGKVKLIAVGFGEAALAVNNLVPWIDPELSVVPGHSSDAI</sequence>
<dbReference type="SUPFAM" id="SSF51905">
    <property type="entry name" value="FAD/NAD(P)-binding domain"/>
    <property type="match status" value="1"/>
</dbReference>
<feature type="binding site" evidence="6">
    <location>
        <position position="99"/>
    </location>
    <ligand>
        <name>FAD</name>
        <dbReference type="ChEBI" id="CHEBI:57692"/>
    </ligand>
</feature>
<comment type="subunit">
    <text evidence="6">Homodimer.</text>
</comment>
<dbReference type="Gene3D" id="3.50.50.60">
    <property type="entry name" value="FAD/NAD(P)-binding domain"/>
    <property type="match status" value="2"/>
</dbReference>
<dbReference type="InterPro" id="IPR022890">
    <property type="entry name" value="Fd--NADP_Rdtase_type_2"/>
</dbReference>
<keyword evidence="4 6" id="KW-0560">Oxidoreductase</keyword>
<dbReference type="InterPro" id="IPR036188">
    <property type="entry name" value="FAD/NAD-bd_sf"/>
</dbReference>
<evidence type="ECO:0000256" key="1">
    <source>
        <dbReference type="ARBA" id="ARBA00022630"/>
    </source>
</evidence>
<evidence type="ECO:0000256" key="2">
    <source>
        <dbReference type="ARBA" id="ARBA00022827"/>
    </source>
</evidence>
<keyword evidence="3 6" id="KW-0521">NADP</keyword>
<comment type="catalytic activity">
    <reaction evidence="6">
        <text>2 reduced [2Fe-2S]-[ferredoxin] + NADP(+) + H(+) = 2 oxidized [2Fe-2S]-[ferredoxin] + NADPH</text>
        <dbReference type="Rhea" id="RHEA:20125"/>
        <dbReference type="Rhea" id="RHEA-COMP:10000"/>
        <dbReference type="Rhea" id="RHEA-COMP:10001"/>
        <dbReference type="ChEBI" id="CHEBI:15378"/>
        <dbReference type="ChEBI" id="CHEBI:33737"/>
        <dbReference type="ChEBI" id="CHEBI:33738"/>
        <dbReference type="ChEBI" id="CHEBI:57783"/>
        <dbReference type="ChEBI" id="CHEBI:58349"/>
        <dbReference type="EC" id="1.18.1.2"/>
    </reaction>
</comment>
<dbReference type="InterPro" id="IPR050097">
    <property type="entry name" value="Ferredoxin-NADP_redctase_2"/>
</dbReference>
<evidence type="ECO:0000259" key="7">
    <source>
        <dbReference type="Pfam" id="PF07992"/>
    </source>
</evidence>
<dbReference type="EC" id="1.18.1.2" evidence="6"/>
<organism evidence="8 9">
    <name type="scientific">Haloechinothrix salitolerans</name>
    <dbReference type="NCBI Taxonomy" id="926830"/>
    <lineage>
        <taxon>Bacteria</taxon>
        <taxon>Bacillati</taxon>
        <taxon>Actinomycetota</taxon>
        <taxon>Actinomycetes</taxon>
        <taxon>Pseudonocardiales</taxon>
        <taxon>Pseudonocardiaceae</taxon>
        <taxon>Haloechinothrix</taxon>
    </lineage>
</organism>
<dbReference type="PRINTS" id="PR00368">
    <property type="entry name" value="FADPNR"/>
</dbReference>
<gene>
    <name evidence="8" type="ORF">ACFQGD_25805</name>
</gene>
<feature type="binding site" evidence="6">
    <location>
        <position position="59"/>
    </location>
    <ligand>
        <name>FAD</name>
        <dbReference type="ChEBI" id="CHEBI:57692"/>
    </ligand>
</feature>
<evidence type="ECO:0000256" key="6">
    <source>
        <dbReference type="HAMAP-Rule" id="MF_01685"/>
    </source>
</evidence>
<accession>A0ABW2C5Y6</accession>
<keyword evidence="2 6" id="KW-0274">FAD</keyword>
<dbReference type="HAMAP" id="MF_01685">
    <property type="entry name" value="FENR2"/>
    <property type="match status" value="1"/>
</dbReference>
<feature type="binding site" evidence="6">
    <location>
        <position position="54"/>
    </location>
    <ligand>
        <name>FAD</name>
        <dbReference type="ChEBI" id="CHEBI:57692"/>
    </ligand>
</feature>
<comment type="catalytic activity">
    <reaction evidence="5">
        <text>[thioredoxin]-dithiol + NADP(+) = [thioredoxin]-disulfide + NADPH + H(+)</text>
        <dbReference type="Rhea" id="RHEA:20345"/>
        <dbReference type="Rhea" id="RHEA-COMP:10698"/>
        <dbReference type="Rhea" id="RHEA-COMP:10700"/>
        <dbReference type="ChEBI" id="CHEBI:15378"/>
        <dbReference type="ChEBI" id="CHEBI:29950"/>
        <dbReference type="ChEBI" id="CHEBI:50058"/>
        <dbReference type="ChEBI" id="CHEBI:57783"/>
        <dbReference type="ChEBI" id="CHEBI:58349"/>
        <dbReference type="EC" id="1.8.1.9"/>
    </reaction>
</comment>
<feature type="binding site" evidence="6">
    <location>
        <position position="133"/>
    </location>
    <ligand>
        <name>FAD</name>
        <dbReference type="ChEBI" id="CHEBI:57692"/>
    </ligand>
</feature>
<dbReference type="PRINTS" id="PR00469">
    <property type="entry name" value="PNDRDTASEII"/>
</dbReference>
<evidence type="ECO:0000313" key="8">
    <source>
        <dbReference type="EMBL" id="MFC6870553.1"/>
    </source>
</evidence>
<protein>
    <recommendedName>
        <fullName evidence="6">Ferredoxin--NADP reductase</fullName>
        <shortName evidence="6">FNR</shortName>
        <shortName evidence="6">Fd-NADP(+) reductase</shortName>
        <ecNumber evidence="6">1.18.1.2</ecNumber>
    </recommendedName>
</protein>
<dbReference type="RefSeq" id="WP_345402372.1">
    <property type="nucleotide sequence ID" value="NZ_BAABLA010000110.1"/>
</dbReference>
<evidence type="ECO:0000313" key="9">
    <source>
        <dbReference type="Proteomes" id="UP001596337"/>
    </source>
</evidence>
<dbReference type="Pfam" id="PF07992">
    <property type="entry name" value="Pyr_redox_2"/>
    <property type="match status" value="1"/>
</dbReference>
<proteinExistence type="inferred from homology"/>
<dbReference type="EMBL" id="JBHSXX010000001">
    <property type="protein sequence ID" value="MFC6870553.1"/>
    <property type="molecule type" value="Genomic_DNA"/>
</dbReference>
<dbReference type="PANTHER" id="PTHR48105">
    <property type="entry name" value="THIOREDOXIN REDUCTASE 1-RELATED-RELATED"/>
    <property type="match status" value="1"/>
</dbReference>
<keyword evidence="9" id="KW-1185">Reference proteome</keyword>
<feature type="binding site" evidence="6">
    <location>
        <position position="27"/>
    </location>
    <ligand>
        <name>FAD</name>
        <dbReference type="ChEBI" id="CHEBI:57692"/>
    </ligand>
</feature>
<comment type="cofactor">
    <cofactor evidence="6">
        <name>FAD</name>
        <dbReference type="ChEBI" id="CHEBI:57692"/>
    </cofactor>
    <text evidence="6">Binds 1 FAD per subunit.</text>
</comment>
<keyword evidence="1 6" id="KW-0285">Flavoprotein</keyword>
<comment type="caution">
    <text evidence="8">The sequence shown here is derived from an EMBL/GenBank/DDBJ whole genome shotgun (WGS) entry which is preliminary data.</text>
</comment>
<comment type="similarity">
    <text evidence="6">Belongs to the ferredoxin--NADP reductase type 2 family.</text>
</comment>
<evidence type="ECO:0000256" key="3">
    <source>
        <dbReference type="ARBA" id="ARBA00022857"/>
    </source>
</evidence>
<feature type="binding site" evidence="6">
    <location>
        <position position="333"/>
    </location>
    <ligand>
        <name>FAD</name>
        <dbReference type="ChEBI" id="CHEBI:57692"/>
    </ligand>
</feature>
<name>A0ABW2C5Y6_9PSEU</name>
<dbReference type="InterPro" id="IPR023753">
    <property type="entry name" value="FAD/NAD-binding_dom"/>
</dbReference>
<feature type="binding site" evidence="6">
    <location>
        <position position="46"/>
    </location>
    <ligand>
        <name>FAD</name>
        <dbReference type="ChEBI" id="CHEBI:57692"/>
    </ligand>
</feature>
<dbReference type="Proteomes" id="UP001596337">
    <property type="component" value="Unassembled WGS sequence"/>
</dbReference>
<feature type="domain" description="FAD/NAD(P)-binding" evidence="7">
    <location>
        <begin position="18"/>
        <end position="307"/>
    </location>
</feature>
<reference evidence="9" key="1">
    <citation type="journal article" date="2019" name="Int. J. Syst. Evol. Microbiol.">
        <title>The Global Catalogue of Microorganisms (GCM) 10K type strain sequencing project: providing services to taxonomists for standard genome sequencing and annotation.</title>
        <authorList>
            <consortium name="The Broad Institute Genomics Platform"/>
            <consortium name="The Broad Institute Genome Sequencing Center for Infectious Disease"/>
            <person name="Wu L."/>
            <person name="Ma J."/>
        </authorList>
    </citation>
    <scope>NUCLEOTIDE SEQUENCE [LARGE SCALE GENOMIC DNA]</scope>
    <source>
        <strain evidence="9">KCTC 32255</strain>
    </source>
</reference>